<dbReference type="Gene3D" id="1.25.10.10">
    <property type="entry name" value="Leucine-rich Repeat Variant"/>
    <property type="match status" value="1"/>
</dbReference>
<dbReference type="SUPFAM" id="SSF48371">
    <property type="entry name" value="ARM repeat"/>
    <property type="match status" value="1"/>
</dbReference>
<evidence type="ECO:0000313" key="1">
    <source>
        <dbReference type="EMBL" id="ALA57467.1"/>
    </source>
</evidence>
<protein>
    <recommendedName>
        <fullName evidence="3">HEAT repeat domain-containing protein</fullName>
    </recommendedName>
</protein>
<dbReference type="InterPro" id="IPR016024">
    <property type="entry name" value="ARM-type_fold"/>
</dbReference>
<evidence type="ECO:0000313" key="2">
    <source>
        <dbReference type="Proteomes" id="UP000069205"/>
    </source>
</evidence>
<dbReference type="Proteomes" id="UP000069205">
    <property type="component" value="Chromosome"/>
</dbReference>
<dbReference type="InterPro" id="IPR011989">
    <property type="entry name" value="ARM-like"/>
</dbReference>
<dbReference type="EMBL" id="CP011801">
    <property type="protein sequence ID" value="ALA57467.1"/>
    <property type="molecule type" value="Genomic_DNA"/>
</dbReference>
<dbReference type="AlphaFoldDB" id="A0A0K2GA61"/>
<name>A0A0K2GA61_NITMO</name>
<organism evidence="1 2">
    <name type="scientific">Nitrospira moscoviensis</name>
    <dbReference type="NCBI Taxonomy" id="42253"/>
    <lineage>
        <taxon>Bacteria</taxon>
        <taxon>Pseudomonadati</taxon>
        <taxon>Nitrospirota</taxon>
        <taxon>Nitrospiria</taxon>
        <taxon>Nitrospirales</taxon>
        <taxon>Nitrospiraceae</taxon>
        <taxon>Nitrospira</taxon>
    </lineage>
</organism>
<proteinExistence type="predicted"/>
<sequence length="164" mass="17799">MRLCHWSCFDRTLEGYPRPGRRSAYNRGTPVLLLFVGLLFAHGSGGTGNSAVLTAAANSPGPKGHVPTLVASGAPLASPNSPQHNDHPDESRLVLDWMAQALASPDVQVRLNALETWAREGERSAVDPLMLALNDPDTRVRERAMQLIEQDWLAEQALLSNAAR</sequence>
<accession>A0A0K2GA61</accession>
<gene>
    <name evidence="1" type="ORF">NITMOv2_1036</name>
</gene>
<reference evidence="1 2" key="1">
    <citation type="journal article" date="2015" name="Proc. Natl. Acad. Sci. U.S.A.">
        <title>Expanded metabolic versatility of ubiquitous nitrite-oxidizing bacteria from the genus Nitrospira.</title>
        <authorList>
            <person name="Koch H."/>
            <person name="Lucker S."/>
            <person name="Albertsen M."/>
            <person name="Kitzinger K."/>
            <person name="Herbold C."/>
            <person name="Spieck E."/>
            <person name="Nielsen P.H."/>
            <person name="Wagner M."/>
            <person name="Daims H."/>
        </authorList>
    </citation>
    <scope>NUCLEOTIDE SEQUENCE [LARGE SCALE GENOMIC DNA]</scope>
    <source>
        <strain evidence="1 2">NSP M-1</strain>
    </source>
</reference>
<dbReference type="KEGG" id="nmv:NITMOv2_1036"/>
<evidence type="ECO:0008006" key="3">
    <source>
        <dbReference type="Google" id="ProtNLM"/>
    </source>
</evidence>
<dbReference type="PATRIC" id="fig|42253.5.peg.1018"/>
<keyword evidence="2" id="KW-1185">Reference proteome</keyword>
<dbReference type="STRING" id="42253.NITMOv2_1036"/>